<keyword evidence="3" id="KW-0067">ATP-binding</keyword>
<gene>
    <name evidence="6" type="ORF">Metal_1708</name>
</gene>
<dbReference type="PANTHER" id="PTHR24220">
    <property type="entry name" value="IMPORT ATP-BINDING PROTEIN"/>
    <property type="match status" value="1"/>
</dbReference>
<keyword evidence="2" id="KW-0547">Nucleotide-binding</keyword>
<keyword evidence="1" id="KW-0813">Transport</keyword>
<comment type="similarity">
    <text evidence="4">Belongs to the ABC transporter superfamily. Macrolide exporter (TC 3.A.1.122) family.</text>
</comment>
<dbReference type="CDD" id="cd03255">
    <property type="entry name" value="ABC_MJ0796_LolCDE_FtsE"/>
    <property type="match status" value="1"/>
</dbReference>
<organism evidence="6 7">
    <name type="scientific">Methylomicrobium album BG8</name>
    <dbReference type="NCBI Taxonomy" id="686340"/>
    <lineage>
        <taxon>Bacteria</taxon>
        <taxon>Pseudomonadati</taxon>
        <taxon>Pseudomonadota</taxon>
        <taxon>Gammaproteobacteria</taxon>
        <taxon>Methylococcales</taxon>
        <taxon>Methylococcaceae</taxon>
        <taxon>Methylomicrobium</taxon>
    </lineage>
</organism>
<keyword evidence="7" id="KW-1185">Reference proteome</keyword>
<evidence type="ECO:0000313" key="6">
    <source>
        <dbReference type="EMBL" id="EIC29478.1"/>
    </source>
</evidence>
<reference evidence="6 7" key="1">
    <citation type="journal article" date="2013" name="Genome Announc.">
        <title>Genome Sequence of the Obligate Gammaproteobacterial Methanotroph Methylomicrobium album Strain BG8.</title>
        <authorList>
            <person name="Kits K.D."/>
            <person name="Kalyuzhnaya M.G."/>
            <person name="Klotz M.G."/>
            <person name="Jetten M.S."/>
            <person name="Op den Camp H.J."/>
            <person name="Vuilleumier S."/>
            <person name="Bringel F."/>
            <person name="Dispirito A.A."/>
            <person name="Murrell J.C."/>
            <person name="Bruce D."/>
            <person name="Cheng J.F."/>
            <person name="Copeland A."/>
            <person name="Goodwin L."/>
            <person name="Hauser L."/>
            <person name="Lajus A."/>
            <person name="Land M.L."/>
            <person name="Lapidus A."/>
            <person name="Lucas S."/>
            <person name="Medigue C."/>
            <person name="Pitluck S."/>
            <person name="Woyke T."/>
            <person name="Zeytun A."/>
            <person name="Stein L.Y."/>
        </authorList>
    </citation>
    <scope>NUCLEOTIDE SEQUENCE [LARGE SCALE GENOMIC DNA]</scope>
    <source>
        <strain evidence="6 7">BG8</strain>
    </source>
</reference>
<dbReference type="HOGENOM" id="CLU_000604_1_22_6"/>
<dbReference type="GO" id="GO:0016887">
    <property type="term" value="F:ATP hydrolysis activity"/>
    <property type="evidence" value="ECO:0007669"/>
    <property type="project" value="InterPro"/>
</dbReference>
<evidence type="ECO:0000313" key="7">
    <source>
        <dbReference type="Proteomes" id="UP000005090"/>
    </source>
</evidence>
<dbReference type="PROSITE" id="PS00211">
    <property type="entry name" value="ABC_TRANSPORTER_1"/>
    <property type="match status" value="1"/>
</dbReference>
<dbReference type="InterPro" id="IPR017871">
    <property type="entry name" value="ABC_transporter-like_CS"/>
</dbReference>
<dbReference type="Proteomes" id="UP000005090">
    <property type="component" value="Chromosome"/>
</dbReference>
<proteinExistence type="inferred from homology"/>
<dbReference type="InterPro" id="IPR015854">
    <property type="entry name" value="ABC_transpr_LolD-like"/>
</dbReference>
<dbReference type="FunFam" id="3.40.50.300:FF:000032">
    <property type="entry name" value="Export ABC transporter ATP-binding protein"/>
    <property type="match status" value="1"/>
</dbReference>
<dbReference type="AlphaFoldDB" id="H8GMS6"/>
<dbReference type="Gene3D" id="3.40.50.300">
    <property type="entry name" value="P-loop containing nucleotide triphosphate hydrolases"/>
    <property type="match status" value="1"/>
</dbReference>
<evidence type="ECO:0000256" key="1">
    <source>
        <dbReference type="ARBA" id="ARBA00022448"/>
    </source>
</evidence>
<dbReference type="InterPro" id="IPR017911">
    <property type="entry name" value="MacB-like_ATP-bd"/>
</dbReference>
<feature type="domain" description="ABC transporter" evidence="5">
    <location>
        <begin position="7"/>
        <end position="236"/>
    </location>
</feature>
<dbReference type="STRING" id="686340.Metal_1708"/>
<dbReference type="GO" id="GO:0022857">
    <property type="term" value="F:transmembrane transporter activity"/>
    <property type="evidence" value="ECO:0007669"/>
    <property type="project" value="TreeGrafter"/>
</dbReference>
<evidence type="ECO:0000256" key="4">
    <source>
        <dbReference type="ARBA" id="ARBA00038388"/>
    </source>
</evidence>
<name>H8GMS6_METAL</name>
<dbReference type="RefSeq" id="WP_005371363.1">
    <property type="nucleotide sequence ID" value="NZ_CM001475.1"/>
</dbReference>
<dbReference type="EMBL" id="CM001475">
    <property type="protein sequence ID" value="EIC29478.1"/>
    <property type="molecule type" value="Genomic_DNA"/>
</dbReference>
<dbReference type="GO" id="GO:0005886">
    <property type="term" value="C:plasma membrane"/>
    <property type="evidence" value="ECO:0007669"/>
    <property type="project" value="TreeGrafter"/>
</dbReference>
<dbReference type="InterPro" id="IPR003439">
    <property type="entry name" value="ABC_transporter-like_ATP-bd"/>
</dbReference>
<dbReference type="PROSITE" id="PS50893">
    <property type="entry name" value="ABC_TRANSPORTER_2"/>
    <property type="match status" value="1"/>
</dbReference>
<dbReference type="GO" id="GO:1902495">
    <property type="term" value="C:transmembrane transporter complex"/>
    <property type="evidence" value="ECO:0007669"/>
    <property type="project" value="UniProtKB-ARBA"/>
</dbReference>
<evidence type="ECO:0000256" key="2">
    <source>
        <dbReference type="ARBA" id="ARBA00022741"/>
    </source>
</evidence>
<dbReference type="Pfam" id="PF00005">
    <property type="entry name" value="ABC_tran"/>
    <property type="match status" value="1"/>
</dbReference>
<dbReference type="PANTHER" id="PTHR24220:SF685">
    <property type="entry name" value="ABC TRANSPORTER RELATED"/>
    <property type="match status" value="1"/>
</dbReference>
<dbReference type="SMART" id="SM00382">
    <property type="entry name" value="AAA"/>
    <property type="match status" value="1"/>
</dbReference>
<evidence type="ECO:0000256" key="3">
    <source>
        <dbReference type="ARBA" id="ARBA00022840"/>
    </source>
</evidence>
<protein>
    <submittedName>
        <fullName evidence="6">ABC-type antimicrobial peptide transport system, ATPase component</fullName>
    </submittedName>
</protein>
<dbReference type="SUPFAM" id="SSF52540">
    <property type="entry name" value="P-loop containing nucleoside triphosphate hydrolases"/>
    <property type="match status" value="1"/>
</dbReference>
<dbReference type="InterPro" id="IPR027417">
    <property type="entry name" value="P-loop_NTPase"/>
</dbReference>
<evidence type="ECO:0000259" key="5">
    <source>
        <dbReference type="PROSITE" id="PS50893"/>
    </source>
</evidence>
<dbReference type="eggNOG" id="COG1136">
    <property type="taxonomic scope" value="Bacteria"/>
</dbReference>
<accession>H8GMS6</accession>
<sequence>MPSHCVLQLKQLRKSYPEPGGRRVIFENLNLDVRQSEFIVLLGRSGSGKSTFLNLIAGIDRPDSGEVIANGVNLTRQSEHRRTLFRRRHIGFIFQNYNLIPTLTVEENLLLPLELTWKRITRQERLKVADMLDKLALQAHGGAYPDRLSGGEQQRVAVARALIHDPDLILADEPTGNLDLDTGRTVLAMLDELVQRAGKTLIMVTHSPETIGKENRLYAIGDRKLQAVERDDGRPA</sequence>
<dbReference type="InterPro" id="IPR003593">
    <property type="entry name" value="AAA+_ATPase"/>
</dbReference>
<dbReference type="GO" id="GO:0005524">
    <property type="term" value="F:ATP binding"/>
    <property type="evidence" value="ECO:0007669"/>
    <property type="project" value="UniProtKB-KW"/>
</dbReference>